<dbReference type="OMA" id="NEFERNC"/>
<dbReference type="Proteomes" id="UP000216624">
    <property type="component" value="Unassembled WGS sequence"/>
</dbReference>
<dbReference type="HOGENOM" id="CLU_2456809_0_0_1"/>
<gene>
    <name evidence="1" type="ORF">FL82_02057</name>
</gene>
<sequence length="91" mass="10670">MMNQLIVLLSIIFLSSAAWLPHPHRVHHPIRHDYNFERNCFFSPAQCLLGNFPRSSKLQPMLRVFEDRSLNEIYSKLLITNSKPAFFGSRK</sequence>
<dbReference type="EMBL" id="NMWX01000001">
    <property type="protein sequence ID" value="OZG05730.1"/>
    <property type="molecule type" value="Genomic_DNA"/>
</dbReference>
<dbReference type="STRING" id="31234.E3MJS5"/>
<dbReference type="OrthoDB" id="5832700at2759"/>
<evidence type="ECO:0000313" key="2">
    <source>
        <dbReference type="Proteomes" id="UP000216624"/>
    </source>
</evidence>
<dbReference type="eggNOG" id="ENOG502RAEC">
    <property type="taxonomic scope" value="Eukaryota"/>
</dbReference>
<proteinExistence type="predicted"/>
<keyword evidence="2" id="KW-1185">Reference proteome</keyword>
<feature type="non-terminal residue" evidence="1">
    <location>
        <position position="1"/>
    </location>
</feature>
<comment type="caution">
    <text evidence="1">The sequence shown here is derived from an EMBL/GenBank/DDBJ whole genome shotgun (WGS) entry which is preliminary data.</text>
</comment>
<reference evidence="1" key="1">
    <citation type="submission" date="2017-08" db="EMBL/GenBank/DDBJ databases">
        <authorList>
            <person name="de Groot N.N."/>
        </authorList>
    </citation>
    <scope>NUCLEOTIDE SEQUENCE [LARGE SCALE GENOMIC DNA]</scope>
    <source>
        <strain evidence="1">PX439</strain>
    </source>
</reference>
<name>A0A261B7J4_CAERE</name>
<organism evidence="1 2">
    <name type="scientific">Caenorhabditis remanei</name>
    <name type="common">Caenorhabditis vulgaris</name>
    <dbReference type="NCBI Taxonomy" id="31234"/>
    <lineage>
        <taxon>Eukaryota</taxon>
        <taxon>Metazoa</taxon>
        <taxon>Ecdysozoa</taxon>
        <taxon>Nematoda</taxon>
        <taxon>Chromadorea</taxon>
        <taxon>Rhabditida</taxon>
        <taxon>Rhabditina</taxon>
        <taxon>Rhabditomorpha</taxon>
        <taxon>Rhabditoidea</taxon>
        <taxon>Rhabditidae</taxon>
        <taxon>Peloderinae</taxon>
        <taxon>Caenorhabditis</taxon>
    </lineage>
</organism>
<evidence type="ECO:0000313" key="1">
    <source>
        <dbReference type="EMBL" id="OZG05730.1"/>
    </source>
</evidence>
<accession>A0A261B7J4</accession>
<protein>
    <submittedName>
        <fullName evidence="1">Uncharacterized protein</fullName>
    </submittedName>
</protein>